<dbReference type="EMBL" id="FXAZ01000006">
    <property type="protein sequence ID" value="SMG55528.1"/>
    <property type="molecule type" value="Genomic_DNA"/>
</dbReference>
<dbReference type="Proteomes" id="UP000193834">
    <property type="component" value="Unassembled WGS sequence"/>
</dbReference>
<evidence type="ECO:0008006" key="3">
    <source>
        <dbReference type="Google" id="ProtNLM"/>
    </source>
</evidence>
<dbReference type="STRING" id="1852522.SAMN06295960_3938"/>
<gene>
    <name evidence="1" type="ORF">SAMN06295960_3938</name>
</gene>
<accession>A0A1X7LNT3</accession>
<dbReference type="OrthoDB" id="1797983at2"/>
<dbReference type="PROSITE" id="PS51257">
    <property type="entry name" value="PROKAR_LIPOPROTEIN"/>
    <property type="match status" value="1"/>
</dbReference>
<dbReference type="AlphaFoldDB" id="A0A1X7LNT3"/>
<protein>
    <recommendedName>
        <fullName evidence="3">Lipoprotein</fullName>
    </recommendedName>
</protein>
<evidence type="ECO:0000313" key="1">
    <source>
        <dbReference type="EMBL" id="SMG55528.1"/>
    </source>
</evidence>
<name>A0A1X7LNT3_9BACL</name>
<evidence type="ECO:0000313" key="2">
    <source>
        <dbReference type="Proteomes" id="UP000193834"/>
    </source>
</evidence>
<dbReference type="RefSeq" id="WP_085497119.1">
    <property type="nucleotide sequence ID" value="NZ_FXAZ01000006.1"/>
</dbReference>
<organism evidence="1 2">
    <name type="scientific">Paenibacillus aquistagni</name>
    <dbReference type="NCBI Taxonomy" id="1852522"/>
    <lineage>
        <taxon>Bacteria</taxon>
        <taxon>Bacillati</taxon>
        <taxon>Bacillota</taxon>
        <taxon>Bacilli</taxon>
        <taxon>Bacillales</taxon>
        <taxon>Paenibacillaceae</taxon>
        <taxon>Paenibacillus</taxon>
    </lineage>
</organism>
<sequence>MKRVGFLLGIVLVVLMLSACGSVDKLMGPPQPKIVANGKAVTFYQSSYCWGSTCADYAGPEIMLKDKEAEQVAANATITVDFKGKEPTELSLSIFREGIPSEVEIVDNSFKAPEAEGIYYYGLSAAWLRNKETRITEGSSSYVFALEVKGTEQ</sequence>
<reference evidence="1 2" key="1">
    <citation type="submission" date="2017-04" db="EMBL/GenBank/DDBJ databases">
        <authorList>
            <person name="Afonso C.L."/>
            <person name="Miller P.J."/>
            <person name="Scott M.A."/>
            <person name="Spackman E."/>
            <person name="Goraichik I."/>
            <person name="Dimitrov K.M."/>
            <person name="Suarez D.L."/>
            <person name="Swayne D.E."/>
        </authorList>
    </citation>
    <scope>NUCLEOTIDE SEQUENCE [LARGE SCALE GENOMIC DNA]</scope>
    <source>
        <strain evidence="1 2">11</strain>
    </source>
</reference>
<keyword evidence="2" id="KW-1185">Reference proteome</keyword>
<proteinExistence type="predicted"/>